<feature type="chain" id="PRO_5011990190" evidence="2">
    <location>
        <begin position="23"/>
        <end position="312"/>
    </location>
</feature>
<evidence type="ECO:0000256" key="1">
    <source>
        <dbReference type="SAM" id="MobiDB-lite"/>
    </source>
</evidence>
<dbReference type="Proteomes" id="UP000242188">
    <property type="component" value="Unassembled WGS sequence"/>
</dbReference>
<reference evidence="3 4" key="1">
    <citation type="journal article" date="2017" name="Nat. Ecol. Evol.">
        <title>Scallop genome provides insights into evolution of bilaterian karyotype and development.</title>
        <authorList>
            <person name="Wang S."/>
            <person name="Zhang J."/>
            <person name="Jiao W."/>
            <person name="Li J."/>
            <person name="Xun X."/>
            <person name="Sun Y."/>
            <person name="Guo X."/>
            <person name="Huan P."/>
            <person name="Dong B."/>
            <person name="Zhang L."/>
            <person name="Hu X."/>
            <person name="Sun X."/>
            <person name="Wang J."/>
            <person name="Zhao C."/>
            <person name="Wang Y."/>
            <person name="Wang D."/>
            <person name="Huang X."/>
            <person name="Wang R."/>
            <person name="Lv J."/>
            <person name="Li Y."/>
            <person name="Zhang Z."/>
            <person name="Liu B."/>
            <person name="Lu W."/>
            <person name="Hui Y."/>
            <person name="Liang J."/>
            <person name="Zhou Z."/>
            <person name="Hou R."/>
            <person name="Li X."/>
            <person name="Liu Y."/>
            <person name="Li H."/>
            <person name="Ning X."/>
            <person name="Lin Y."/>
            <person name="Zhao L."/>
            <person name="Xing Q."/>
            <person name="Dou J."/>
            <person name="Li Y."/>
            <person name="Mao J."/>
            <person name="Guo H."/>
            <person name="Dou H."/>
            <person name="Li T."/>
            <person name="Mu C."/>
            <person name="Jiang W."/>
            <person name="Fu Q."/>
            <person name="Fu X."/>
            <person name="Miao Y."/>
            <person name="Liu J."/>
            <person name="Yu Q."/>
            <person name="Li R."/>
            <person name="Liao H."/>
            <person name="Li X."/>
            <person name="Kong Y."/>
            <person name="Jiang Z."/>
            <person name="Chourrout D."/>
            <person name="Li R."/>
            <person name="Bao Z."/>
        </authorList>
    </citation>
    <scope>NUCLEOTIDE SEQUENCE [LARGE SCALE GENOMIC DNA]</scope>
    <source>
        <strain evidence="3 4">PY_sf001</strain>
    </source>
</reference>
<dbReference type="EMBL" id="NEDP02005526">
    <property type="protein sequence ID" value="OWF39419.1"/>
    <property type="molecule type" value="Genomic_DNA"/>
</dbReference>
<keyword evidence="4" id="KW-1185">Reference proteome</keyword>
<gene>
    <name evidence="3" type="ORF">KP79_PYT22961</name>
</gene>
<organism evidence="3 4">
    <name type="scientific">Mizuhopecten yessoensis</name>
    <name type="common">Japanese scallop</name>
    <name type="synonym">Patinopecten yessoensis</name>
    <dbReference type="NCBI Taxonomy" id="6573"/>
    <lineage>
        <taxon>Eukaryota</taxon>
        <taxon>Metazoa</taxon>
        <taxon>Spiralia</taxon>
        <taxon>Lophotrochozoa</taxon>
        <taxon>Mollusca</taxon>
        <taxon>Bivalvia</taxon>
        <taxon>Autobranchia</taxon>
        <taxon>Pteriomorphia</taxon>
        <taxon>Pectinida</taxon>
        <taxon>Pectinoidea</taxon>
        <taxon>Pectinidae</taxon>
        <taxon>Mizuhopecten</taxon>
    </lineage>
</organism>
<protein>
    <submittedName>
        <fullName evidence="3">Uncharacterized protein</fullName>
    </submittedName>
</protein>
<evidence type="ECO:0000313" key="3">
    <source>
        <dbReference type="EMBL" id="OWF39419.1"/>
    </source>
</evidence>
<feature type="region of interest" description="Disordered" evidence="1">
    <location>
        <begin position="128"/>
        <end position="181"/>
    </location>
</feature>
<accession>A0A210PSF6</accession>
<proteinExistence type="predicted"/>
<comment type="caution">
    <text evidence="3">The sequence shown here is derived from an EMBL/GenBank/DDBJ whole genome shotgun (WGS) entry which is preliminary data.</text>
</comment>
<sequence length="312" mass="36636">MYELKALVWIVLTAYIVTAVTGDNRAEDTNVIRYVSKTDDVRTDQPTSKPLKNTVIVGDNEARENTKYVSLHVNKSATKQTENYRTNFSVKAQLLFPKHKHGRNRTLINSRTLRSCCHRNALRTFITKSLHNSKPDEHEQNNDAETHQTRETSTNLNSRHLQLSDETQTDNDVGSRSHGTGRRRRYAYEDNYDMQYDERFDYDDDPEETKKWKKYAKNWDKIGLRLIYMGSTAIMVTCFCCVCCRKCCQLACDSCCHCFYNCFDRIRCRDPMYRKIKNMCDRLDIKMDYATYKNLKQGYTQDLAEQGFQFNL</sequence>
<keyword evidence="2" id="KW-0732">Signal</keyword>
<dbReference type="OrthoDB" id="6148571at2759"/>
<dbReference type="AlphaFoldDB" id="A0A210PSF6"/>
<evidence type="ECO:0000313" key="4">
    <source>
        <dbReference type="Proteomes" id="UP000242188"/>
    </source>
</evidence>
<name>A0A210PSF6_MIZYE</name>
<feature type="signal peptide" evidence="2">
    <location>
        <begin position="1"/>
        <end position="22"/>
    </location>
</feature>
<feature type="compositionally biased region" description="Basic and acidic residues" evidence="1">
    <location>
        <begin position="133"/>
        <end position="150"/>
    </location>
</feature>
<feature type="compositionally biased region" description="Polar residues" evidence="1">
    <location>
        <begin position="151"/>
        <end position="172"/>
    </location>
</feature>
<evidence type="ECO:0000256" key="2">
    <source>
        <dbReference type="SAM" id="SignalP"/>
    </source>
</evidence>